<dbReference type="InterPro" id="IPR011146">
    <property type="entry name" value="HIT-like"/>
</dbReference>
<evidence type="ECO:0000256" key="2">
    <source>
        <dbReference type="ARBA" id="ARBA00022723"/>
    </source>
</evidence>
<evidence type="ECO:0000259" key="9">
    <source>
        <dbReference type="PROSITE" id="PS51084"/>
    </source>
</evidence>
<evidence type="ECO:0000256" key="4">
    <source>
        <dbReference type="ARBA" id="ARBA00022833"/>
    </source>
</evidence>
<evidence type="ECO:0000313" key="10">
    <source>
        <dbReference type="EMBL" id="CAG8494751.1"/>
    </source>
</evidence>
<dbReference type="FunFam" id="3.30.428.10:FF:000004">
    <property type="entry name" value="aprataxin isoform X2"/>
    <property type="match status" value="1"/>
</dbReference>
<dbReference type="GO" id="GO:0008270">
    <property type="term" value="F:zinc ion binding"/>
    <property type="evidence" value="ECO:0007669"/>
    <property type="project" value="UniProtKB-KW"/>
</dbReference>
<keyword evidence="3" id="KW-0863">Zinc-finger</keyword>
<dbReference type="PROSITE" id="PS00892">
    <property type="entry name" value="HIT_1"/>
    <property type="match status" value="1"/>
</dbReference>
<dbReference type="GO" id="GO:0003725">
    <property type="term" value="F:double-stranded RNA binding"/>
    <property type="evidence" value="ECO:0007669"/>
    <property type="project" value="TreeGrafter"/>
</dbReference>
<dbReference type="Gene3D" id="3.30.428.10">
    <property type="entry name" value="HIT-like"/>
    <property type="match status" value="1"/>
</dbReference>
<evidence type="ECO:0000256" key="1">
    <source>
        <dbReference type="ARBA" id="ARBA00004123"/>
    </source>
</evidence>
<comment type="caution">
    <text evidence="7">Lacks conserved residue(s) required for the propagation of feature annotation.</text>
</comment>
<evidence type="ECO:0000256" key="3">
    <source>
        <dbReference type="ARBA" id="ARBA00022771"/>
    </source>
</evidence>
<dbReference type="GO" id="GO:0030983">
    <property type="term" value="F:mismatched DNA binding"/>
    <property type="evidence" value="ECO:0007669"/>
    <property type="project" value="TreeGrafter"/>
</dbReference>
<gene>
    <name evidence="10" type="ORF">DEBURN_LOCUS4362</name>
</gene>
<keyword evidence="11" id="KW-1185">Reference proteome</keyword>
<evidence type="ECO:0000256" key="6">
    <source>
        <dbReference type="ARBA" id="ARBA00023242"/>
    </source>
</evidence>
<keyword evidence="2" id="KW-0479">Metal-binding</keyword>
<feature type="region of interest" description="Disordered" evidence="8">
    <location>
        <begin position="1"/>
        <end position="21"/>
    </location>
</feature>
<dbReference type="InterPro" id="IPR036265">
    <property type="entry name" value="HIT-like_sf"/>
</dbReference>
<keyword evidence="5" id="KW-0238">DNA-binding</keyword>
<dbReference type="Pfam" id="PF11969">
    <property type="entry name" value="DcpS_C"/>
    <property type="match status" value="1"/>
</dbReference>
<evidence type="ECO:0000256" key="7">
    <source>
        <dbReference type="PROSITE-ProRule" id="PRU00464"/>
    </source>
</evidence>
<dbReference type="PANTHER" id="PTHR12486">
    <property type="entry name" value="APRATAXIN-RELATED"/>
    <property type="match status" value="1"/>
</dbReference>
<dbReference type="GO" id="GO:0000012">
    <property type="term" value="P:single strand break repair"/>
    <property type="evidence" value="ECO:0007669"/>
    <property type="project" value="TreeGrafter"/>
</dbReference>
<proteinExistence type="predicted"/>
<evidence type="ECO:0000256" key="8">
    <source>
        <dbReference type="SAM" id="MobiDB-lite"/>
    </source>
</evidence>
<reference evidence="10" key="1">
    <citation type="submission" date="2021-06" db="EMBL/GenBank/DDBJ databases">
        <authorList>
            <person name="Kallberg Y."/>
            <person name="Tangrot J."/>
            <person name="Rosling A."/>
        </authorList>
    </citation>
    <scope>NUCLEOTIDE SEQUENCE</scope>
    <source>
        <strain evidence="10">AZ414A</strain>
    </source>
</reference>
<evidence type="ECO:0000256" key="5">
    <source>
        <dbReference type="ARBA" id="ARBA00023125"/>
    </source>
</evidence>
<protein>
    <submittedName>
        <fullName evidence="10">3734_t:CDS:1</fullName>
    </submittedName>
</protein>
<dbReference type="EMBL" id="CAJVPK010000327">
    <property type="protein sequence ID" value="CAG8494751.1"/>
    <property type="molecule type" value="Genomic_DNA"/>
</dbReference>
<name>A0A9N8WMS5_9GLOM</name>
<sequence length="214" mass="25573">MKNNSTRNFSTKSFSSSSSSSPRWSEELIQYCEHPETFSANEVYHFDNEFVIITDKYPKAKKHFLVMPRKRIDGIENLKKRDLGMMKKLKEKGQWVIESMKGENPKLKFRMGFHALPSMKQFHMHVISQDFISPALKNKKHWNSFTTPFFKDYEEIENMLKEKEEIKFDKIYYETLLKKPLNCHLCNKKDIKNIPTLKRHLEDHWDDDSSEKSE</sequence>
<dbReference type="PROSITE" id="PS51084">
    <property type="entry name" value="HIT_2"/>
    <property type="match status" value="1"/>
</dbReference>
<dbReference type="SUPFAM" id="SSF54197">
    <property type="entry name" value="HIT-like"/>
    <property type="match status" value="1"/>
</dbReference>
<dbReference type="GO" id="GO:0003697">
    <property type="term" value="F:single-stranded DNA binding"/>
    <property type="evidence" value="ECO:0007669"/>
    <property type="project" value="TreeGrafter"/>
</dbReference>
<accession>A0A9N8WMS5</accession>
<keyword evidence="6" id="KW-0539">Nucleus</keyword>
<dbReference type="InterPro" id="IPR019808">
    <property type="entry name" value="Histidine_triad_CS"/>
</dbReference>
<dbReference type="Pfam" id="PF16278">
    <property type="entry name" value="zf-C2HE"/>
    <property type="match status" value="1"/>
</dbReference>
<dbReference type="AlphaFoldDB" id="A0A9N8WMS5"/>
<feature type="domain" description="HIT" evidence="9">
    <location>
        <begin position="30"/>
        <end position="136"/>
    </location>
</feature>
<dbReference type="GO" id="GO:0033699">
    <property type="term" value="F:DNA 5'-adenosine monophosphate hydrolase activity"/>
    <property type="evidence" value="ECO:0007669"/>
    <property type="project" value="TreeGrafter"/>
</dbReference>
<dbReference type="InterPro" id="IPR032566">
    <property type="entry name" value="Znf-C2HE"/>
</dbReference>
<comment type="subcellular location">
    <subcellularLocation>
        <location evidence="1">Nucleus</location>
    </subcellularLocation>
</comment>
<dbReference type="OrthoDB" id="3512845at2759"/>
<dbReference type="PANTHER" id="PTHR12486:SF4">
    <property type="entry name" value="APRATAXIN"/>
    <property type="match status" value="1"/>
</dbReference>
<organism evidence="10 11">
    <name type="scientific">Diversispora eburnea</name>
    <dbReference type="NCBI Taxonomy" id="1213867"/>
    <lineage>
        <taxon>Eukaryota</taxon>
        <taxon>Fungi</taxon>
        <taxon>Fungi incertae sedis</taxon>
        <taxon>Mucoromycota</taxon>
        <taxon>Glomeromycotina</taxon>
        <taxon>Glomeromycetes</taxon>
        <taxon>Diversisporales</taxon>
        <taxon>Diversisporaceae</taxon>
        <taxon>Diversispora</taxon>
    </lineage>
</organism>
<dbReference type="GO" id="GO:0005634">
    <property type="term" value="C:nucleus"/>
    <property type="evidence" value="ECO:0007669"/>
    <property type="project" value="UniProtKB-SubCell"/>
</dbReference>
<dbReference type="GO" id="GO:1990165">
    <property type="term" value="F:single-strand break-containing DNA binding"/>
    <property type="evidence" value="ECO:0007669"/>
    <property type="project" value="TreeGrafter"/>
</dbReference>
<keyword evidence="4" id="KW-0862">Zinc</keyword>
<comment type="caution">
    <text evidence="10">The sequence shown here is derived from an EMBL/GenBank/DDBJ whole genome shotgun (WGS) entry which is preliminary data.</text>
</comment>
<evidence type="ECO:0000313" key="11">
    <source>
        <dbReference type="Proteomes" id="UP000789706"/>
    </source>
</evidence>
<dbReference type="Proteomes" id="UP000789706">
    <property type="component" value="Unassembled WGS sequence"/>
</dbReference>